<feature type="region of interest" description="Disordered" evidence="4">
    <location>
        <begin position="1"/>
        <end position="23"/>
    </location>
</feature>
<dbReference type="SMART" id="SM00409">
    <property type="entry name" value="IG"/>
    <property type="match status" value="5"/>
</dbReference>
<dbReference type="InterPro" id="IPR007110">
    <property type="entry name" value="Ig-like_dom"/>
</dbReference>
<dbReference type="FunFam" id="2.60.40.10:FF:000425">
    <property type="entry name" value="Myosin light chain kinase"/>
    <property type="match status" value="1"/>
</dbReference>
<feature type="domain" description="Ig-like" evidence="6">
    <location>
        <begin position="296"/>
        <end position="386"/>
    </location>
</feature>
<dbReference type="Pfam" id="PF07679">
    <property type="entry name" value="I-set"/>
    <property type="match status" value="5"/>
</dbReference>
<dbReference type="InterPro" id="IPR003598">
    <property type="entry name" value="Ig_sub2"/>
</dbReference>
<feature type="transmembrane region" description="Helical" evidence="5">
    <location>
        <begin position="889"/>
        <end position="912"/>
    </location>
</feature>
<dbReference type="PROSITE" id="PS50835">
    <property type="entry name" value="IG_LIKE"/>
    <property type="match status" value="5"/>
</dbReference>
<dbReference type="Proteomes" id="UP000095283">
    <property type="component" value="Unplaced"/>
</dbReference>
<dbReference type="WBParaSite" id="Hba_18132">
    <property type="protein sequence ID" value="Hba_18132"/>
    <property type="gene ID" value="Hba_18132"/>
</dbReference>
<feature type="domain" description="Ig-like" evidence="6">
    <location>
        <begin position="431"/>
        <end position="520"/>
    </location>
</feature>
<dbReference type="Pfam" id="PF01359">
    <property type="entry name" value="Transposase_1"/>
    <property type="match status" value="1"/>
</dbReference>
<dbReference type="GO" id="GO:0031672">
    <property type="term" value="C:A band"/>
    <property type="evidence" value="ECO:0007669"/>
    <property type="project" value="UniProtKB-SubCell"/>
</dbReference>
<feature type="domain" description="Ig-like" evidence="6">
    <location>
        <begin position="959"/>
        <end position="1049"/>
    </location>
</feature>
<dbReference type="FunFam" id="2.60.40.10:FF:001721">
    <property type="entry name" value="KETtiN (Drosophila actin-binding) homolog"/>
    <property type="match status" value="1"/>
</dbReference>
<keyword evidence="5" id="KW-0812">Transmembrane</keyword>
<dbReference type="InterPro" id="IPR003599">
    <property type="entry name" value="Ig_sub"/>
</dbReference>
<dbReference type="Gene3D" id="3.30.420.10">
    <property type="entry name" value="Ribonuclease H-like superfamily/Ribonuclease H"/>
    <property type="match status" value="2"/>
</dbReference>
<dbReference type="AlphaFoldDB" id="A0A1I7XKU1"/>
<keyword evidence="3" id="KW-0393">Immunoglobulin domain</keyword>
<dbReference type="GO" id="GO:0003676">
    <property type="term" value="F:nucleic acid binding"/>
    <property type="evidence" value="ECO:0007669"/>
    <property type="project" value="InterPro"/>
</dbReference>
<name>A0A1I7XKU1_HETBA</name>
<protein>
    <submittedName>
        <fullName evidence="8">Immunoglobulin I-set domain protein</fullName>
    </submittedName>
</protein>
<comment type="subcellular location">
    <subcellularLocation>
        <location evidence="1">Cytoplasm</location>
        <location evidence="1">Myofibril</location>
        <location evidence="1">Sarcomere</location>
        <location evidence="1">A band</location>
    </subcellularLocation>
</comment>
<dbReference type="InterPro" id="IPR013098">
    <property type="entry name" value="Ig_I-set"/>
</dbReference>
<dbReference type="FunFam" id="2.60.40.10:FF:001977">
    <property type="entry name" value="KETtiN (Drosophila actin-binding) homolog"/>
    <property type="match status" value="1"/>
</dbReference>
<evidence type="ECO:0000256" key="3">
    <source>
        <dbReference type="ARBA" id="ARBA00023319"/>
    </source>
</evidence>
<dbReference type="InterPro" id="IPR001888">
    <property type="entry name" value="Transposase_1"/>
</dbReference>
<evidence type="ECO:0000256" key="2">
    <source>
        <dbReference type="ARBA" id="ARBA00022490"/>
    </source>
</evidence>
<dbReference type="FunFam" id="2.60.40.10:FF:000119">
    <property type="entry name" value="Sallimus, isoform P"/>
    <property type="match status" value="1"/>
</dbReference>
<sequence>MYDNPKRTYSWVDPGQPTTSTAKPSTHAKKVLLYIWWDMKGVLFYKLLQPGETVTAGHYGRQLTDLFNAIEQKRPFTGQGSRKYSFRSMQNCLAEQRFRDVAEVRKWIDDFIASKPTSFFYEGIRKLPERWQKGTAQTTGKILVESLTQIDAPQIVQPLVDNIDGTLEGDSIHLECRVTPINDPQLKIQWLRNGAPLPDASRFKPTFEFGFVSLDILYAYPEDNGEYDLIAYNDKGEAKTKTHITVSVLPRPSLDYAPQAHGSRQDNLESHFRQHSSQPLQLTVEDSYEEHLKRAPEFKTPMQNIGVLEGEFCRFETQIAPINDPYLKVEWFKDKKPVLIGHRFRSTLDFGFACLDLLYALPDDTGEYHCVATNRHGQAMITAKLACQGASHVITESQMPQGMLVTNVKKDNQKIHWSEQGQQQIRQKQPPQFTIKPRNLQIVENEPARFECALIGNPKPKVTWLINGNQALHVSGHRHKLNYDGLHYLTINNCRISDAGEVVAIAKNSEGEVLASCTLDIFQKKDFRQAKLRPTQFKTSEEMQQREIQWQKDTLGTLGEAFEAAPKPDAQKLMHVERSRTPIEPLETEELMQKFTRPRDDQFYDQLAYVETTKPQFKGLELEPVQLKAGKVSKYEPPQEEMPSVALRTAPAKEKVEHEWERPDWALEGGLKLPGNVEGRFKKLASPPKEVEIPARDQIKLKIAKPKRASEVDGGEHVKIAEEKAKIKSVEQGPEQPKEEIVPHNQQVQLKTKFAPKVVKPGEGFKVDSKPLKDTPPVVKPLIEETTISNKHESYVKYQTYRERRESTLSEVVMDHLAVEASSETSVHRMEYQYSPRVRERVVGFHIIRPQPTKIGLSKQAPPTVSQQLKPIQGELGKSAKFVHYIYQFIYLFIYFCILKFICSGFSLHLMVHFPSKSLGLRMEKRLRAPLEPRCKARLNVNLSKTGKGAEEGPRYEAPRFSTQIQPIVVDEGKPAMFSAKFSGFPEPTIRWYRNNEPIKRSNGYEISQSKDEAVLKVAQCQQEDVAEYKVEASNPAGKSSSVANLVLTPKTGRIAKTTITRGHAAPSQDKPAADTPHFVSKLTDITARQGHTVKFVCEIDGEPEPTITWQFNGKPVYAGKDIKISREGKHAVLELTRVSQSSAGDYQCVIRNPKGAAQSQAKLILRDDQWYPTMTKFRIVTNFHVLKMQAAASRIYG</sequence>
<dbReference type="InterPro" id="IPR013783">
    <property type="entry name" value="Ig-like_fold"/>
</dbReference>
<evidence type="ECO:0000256" key="1">
    <source>
        <dbReference type="ARBA" id="ARBA00004161"/>
    </source>
</evidence>
<dbReference type="Gene3D" id="2.60.40.10">
    <property type="entry name" value="Immunoglobulins"/>
    <property type="match status" value="5"/>
</dbReference>
<dbReference type="InterPro" id="IPR036179">
    <property type="entry name" value="Ig-like_dom_sf"/>
</dbReference>
<reference evidence="8" key="1">
    <citation type="submission" date="2016-11" db="UniProtKB">
        <authorList>
            <consortium name="WormBaseParasite"/>
        </authorList>
    </citation>
    <scope>IDENTIFICATION</scope>
</reference>
<keyword evidence="7" id="KW-1185">Reference proteome</keyword>
<dbReference type="SUPFAM" id="SSF48726">
    <property type="entry name" value="Immunoglobulin"/>
    <property type="match status" value="5"/>
</dbReference>
<dbReference type="SMART" id="SM00408">
    <property type="entry name" value="IGc2"/>
    <property type="match status" value="4"/>
</dbReference>
<feature type="domain" description="Ig-like" evidence="6">
    <location>
        <begin position="153"/>
        <end position="247"/>
    </location>
</feature>
<dbReference type="FunFam" id="2.60.40.10:FF:000697">
    <property type="entry name" value="titin isoform X1"/>
    <property type="match status" value="1"/>
</dbReference>
<accession>A0A1I7XKU1</accession>
<dbReference type="InterPro" id="IPR036397">
    <property type="entry name" value="RNaseH_sf"/>
</dbReference>
<dbReference type="GO" id="GO:0019899">
    <property type="term" value="F:enzyme binding"/>
    <property type="evidence" value="ECO:0007669"/>
    <property type="project" value="UniProtKB-ARBA"/>
</dbReference>
<evidence type="ECO:0000256" key="5">
    <source>
        <dbReference type="SAM" id="Phobius"/>
    </source>
</evidence>
<feature type="domain" description="Ig-like" evidence="6">
    <location>
        <begin position="1077"/>
        <end position="1165"/>
    </location>
</feature>
<evidence type="ECO:0000259" key="6">
    <source>
        <dbReference type="PROSITE" id="PS50835"/>
    </source>
</evidence>
<dbReference type="PANTHER" id="PTHR47633">
    <property type="entry name" value="IMMUNOGLOBULIN"/>
    <property type="match status" value="1"/>
</dbReference>
<evidence type="ECO:0000313" key="8">
    <source>
        <dbReference type="WBParaSite" id="Hba_18132"/>
    </source>
</evidence>
<feature type="region of interest" description="Disordered" evidence="4">
    <location>
        <begin position="634"/>
        <end position="655"/>
    </location>
</feature>
<keyword evidence="5" id="KW-0472">Membrane</keyword>
<evidence type="ECO:0000313" key="7">
    <source>
        <dbReference type="Proteomes" id="UP000095283"/>
    </source>
</evidence>
<keyword evidence="5" id="KW-1133">Transmembrane helix</keyword>
<proteinExistence type="predicted"/>
<evidence type="ECO:0000256" key="4">
    <source>
        <dbReference type="SAM" id="MobiDB-lite"/>
    </source>
</evidence>
<keyword evidence="2" id="KW-0963">Cytoplasm</keyword>
<organism evidence="7 8">
    <name type="scientific">Heterorhabditis bacteriophora</name>
    <name type="common">Entomopathogenic nematode worm</name>
    <dbReference type="NCBI Taxonomy" id="37862"/>
    <lineage>
        <taxon>Eukaryota</taxon>
        <taxon>Metazoa</taxon>
        <taxon>Ecdysozoa</taxon>
        <taxon>Nematoda</taxon>
        <taxon>Chromadorea</taxon>
        <taxon>Rhabditida</taxon>
        <taxon>Rhabditina</taxon>
        <taxon>Rhabditomorpha</taxon>
        <taxon>Strongyloidea</taxon>
        <taxon>Heterorhabditidae</taxon>
        <taxon>Heterorhabditis</taxon>
    </lineage>
</organism>